<dbReference type="Pfam" id="PF04560">
    <property type="entry name" value="RNA_pol_Rpb2_7"/>
    <property type="match status" value="1"/>
</dbReference>
<dbReference type="SUPFAM" id="SSF64484">
    <property type="entry name" value="beta and beta-prime subunits of DNA dependent RNA-polymerase"/>
    <property type="match status" value="1"/>
</dbReference>
<feature type="domain" description="DNA-directed RNA polymerase subunit 2 hybrid-binding" evidence="10">
    <location>
        <begin position="639"/>
        <end position="1038"/>
    </location>
</feature>
<accession>A0A3G2QZ39</accession>
<dbReference type="Gene3D" id="3.90.1100.10">
    <property type="match status" value="1"/>
</dbReference>
<keyword evidence="3 7" id="KW-0808">Transferase</keyword>
<feature type="domain" description="RNA polymerase Rpb2" evidence="12">
    <location>
        <begin position="159"/>
        <end position="361"/>
    </location>
</feature>
<evidence type="ECO:0000256" key="7">
    <source>
        <dbReference type="HAMAP-Rule" id="MF_01321"/>
    </source>
</evidence>
<dbReference type="GO" id="GO:0006351">
    <property type="term" value="P:DNA-templated transcription"/>
    <property type="evidence" value="ECO:0007669"/>
    <property type="project" value="UniProtKB-UniRule"/>
</dbReference>
<evidence type="ECO:0000256" key="8">
    <source>
        <dbReference type="RuleBase" id="RU000434"/>
    </source>
</evidence>
<keyword evidence="4 7" id="KW-0548">Nucleotidyltransferase</keyword>
<dbReference type="Gene3D" id="2.40.270.10">
    <property type="entry name" value="DNA-directed RNA polymerase, subunit 2, domain 6"/>
    <property type="match status" value="1"/>
</dbReference>
<evidence type="ECO:0000259" key="12">
    <source>
        <dbReference type="Pfam" id="PF04561"/>
    </source>
</evidence>
<feature type="domain" description="RNA polymerase Rpb2" evidence="11">
    <location>
        <begin position="1040"/>
        <end position="1115"/>
    </location>
</feature>
<keyword evidence="5 7" id="KW-0804">Transcription</keyword>
<evidence type="ECO:0000256" key="9">
    <source>
        <dbReference type="RuleBase" id="RU363031"/>
    </source>
</evidence>
<evidence type="ECO:0000313" key="15">
    <source>
        <dbReference type="EMBL" id="AYO28354.1"/>
    </source>
</evidence>
<evidence type="ECO:0000259" key="11">
    <source>
        <dbReference type="Pfam" id="PF04560"/>
    </source>
</evidence>
<evidence type="ECO:0000256" key="1">
    <source>
        <dbReference type="ARBA" id="ARBA00006835"/>
    </source>
</evidence>
<geneLocation type="plastid" evidence="15"/>
<dbReference type="InterPro" id="IPR007642">
    <property type="entry name" value="RNA_pol_Rpb2_2"/>
</dbReference>
<comment type="similarity">
    <text evidence="1 7 8">Belongs to the RNA polymerase beta chain family.</text>
</comment>
<dbReference type="Gene3D" id="2.40.50.100">
    <property type="match status" value="1"/>
</dbReference>
<dbReference type="HAMAP" id="MF_01321">
    <property type="entry name" value="RNApol_bact_RpoB"/>
    <property type="match status" value="1"/>
</dbReference>
<dbReference type="InterPro" id="IPR007120">
    <property type="entry name" value="DNA-dir_RNAP_su2_dom"/>
</dbReference>
<comment type="function">
    <text evidence="7 9">DNA-dependent RNA polymerase catalyzes the transcription of DNA into RNA using the four ribonucleoside triphosphates as substrates.</text>
</comment>
<evidence type="ECO:0000256" key="4">
    <source>
        <dbReference type="ARBA" id="ARBA00022695"/>
    </source>
</evidence>
<name>A0A3G2QZ39_9STRA</name>
<reference evidence="15" key="1">
    <citation type="submission" date="2018-08" db="EMBL/GenBank/DDBJ databases">
        <title>Comparative Plastid Genomics of Synurophyceae: Evolutionary Evidence of Lateral Gene Transfer and Inverted Repeat Dynamics.</title>
        <authorList>
            <person name="Kim J.I."/>
            <person name="Shin H."/>
            <person name="Skaloud P."/>
            <person name="Jung J."/>
            <person name="Yoon H.S."/>
            <person name="Archibald J.M."/>
            <person name="Shin W."/>
        </authorList>
    </citation>
    <scope>NUCLEOTIDE SEQUENCE</scope>
    <source>
        <strain evidence="15">FBCC200023</strain>
    </source>
</reference>
<evidence type="ECO:0000259" key="10">
    <source>
        <dbReference type="Pfam" id="PF00562"/>
    </source>
</evidence>
<dbReference type="Gene3D" id="2.30.150.10">
    <property type="entry name" value="DNA-directed RNA polymerase, beta subunit, external 1 domain"/>
    <property type="match status" value="1"/>
</dbReference>
<dbReference type="GO" id="GO:0003677">
    <property type="term" value="F:DNA binding"/>
    <property type="evidence" value="ECO:0007669"/>
    <property type="project" value="UniProtKB-UniRule"/>
</dbReference>
<dbReference type="InterPro" id="IPR007121">
    <property type="entry name" value="RNA_pol_bsu_CS"/>
</dbReference>
<dbReference type="GeneID" id="38571667"/>
<evidence type="ECO:0000259" key="13">
    <source>
        <dbReference type="Pfam" id="PF04563"/>
    </source>
</evidence>
<dbReference type="InterPro" id="IPR010243">
    <property type="entry name" value="RNA_pol_bsu_bac"/>
</dbReference>
<dbReference type="InterPro" id="IPR014724">
    <property type="entry name" value="RNA_pol_RPB2_OB-fold"/>
</dbReference>
<comment type="subunit">
    <text evidence="9">In plastids the minimal PEP RNA polymerase catalytic core is composed of four subunits: alpha, beta, beta', and beta''. When a (nuclear-encoded) sigma factor is associated with the core the holoenzyme is formed, which can initiate transcription.</text>
</comment>
<dbReference type="Pfam" id="PF00562">
    <property type="entry name" value="RNA_pol_Rpb2_6"/>
    <property type="match status" value="1"/>
</dbReference>
<protein>
    <recommendedName>
        <fullName evidence="7 9">DNA-directed RNA polymerase subunit beta</fullName>
        <shortName evidence="7">RNAP subunit beta</shortName>
        <ecNumber evidence="7 9">2.7.7.6</ecNumber>
    </recommendedName>
    <alternativeName>
        <fullName evidence="7">RNA polymerase subunit beta</fullName>
    </alternativeName>
    <alternativeName>
        <fullName evidence="7">Transcriptase subunit beta</fullName>
    </alternativeName>
</protein>
<dbReference type="RefSeq" id="YP_009545200.1">
    <property type="nucleotide sequence ID" value="NC_040134.1"/>
</dbReference>
<dbReference type="CDD" id="cd00653">
    <property type="entry name" value="RNA_pol_B_RPB2"/>
    <property type="match status" value="1"/>
</dbReference>
<proteinExistence type="inferred from homology"/>
<evidence type="ECO:0000256" key="2">
    <source>
        <dbReference type="ARBA" id="ARBA00022478"/>
    </source>
</evidence>
<dbReference type="EMBL" id="MH795130">
    <property type="protein sequence ID" value="AYO28354.1"/>
    <property type="molecule type" value="Genomic_DNA"/>
</dbReference>
<dbReference type="GO" id="GO:0000428">
    <property type="term" value="C:DNA-directed RNA polymerase complex"/>
    <property type="evidence" value="ECO:0007669"/>
    <property type="project" value="UniProtKB-KW"/>
</dbReference>
<dbReference type="GO" id="GO:0003899">
    <property type="term" value="F:DNA-directed RNA polymerase activity"/>
    <property type="evidence" value="ECO:0007669"/>
    <property type="project" value="UniProtKB-UniRule"/>
</dbReference>
<dbReference type="InterPro" id="IPR037033">
    <property type="entry name" value="DNA-dir_RNAP_su2_hyb_sf"/>
</dbReference>
<dbReference type="AlphaFoldDB" id="A0A3G2QZ39"/>
<dbReference type="InterPro" id="IPR007644">
    <property type="entry name" value="RNA_pol_bsu_protrusion"/>
</dbReference>
<organism evidence="15">
    <name type="scientific">Synura uvella</name>
    <dbReference type="NCBI Taxonomy" id="52557"/>
    <lineage>
        <taxon>Eukaryota</taxon>
        <taxon>Sar</taxon>
        <taxon>Stramenopiles</taxon>
        <taxon>Ochrophyta</taxon>
        <taxon>Synurophyceae</taxon>
        <taxon>Synurales</taxon>
        <taxon>Mallomonadaceae</taxon>
        <taxon>Synura</taxon>
    </lineage>
</organism>
<dbReference type="InterPro" id="IPR007645">
    <property type="entry name" value="RNA_pol_Rpb2_3"/>
</dbReference>
<evidence type="ECO:0000256" key="3">
    <source>
        <dbReference type="ARBA" id="ARBA00022679"/>
    </source>
</evidence>
<dbReference type="Pfam" id="PF04561">
    <property type="entry name" value="RNA_pol_Rpb2_2"/>
    <property type="match status" value="1"/>
</dbReference>
<keyword evidence="15" id="KW-0934">Plastid</keyword>
<comment type="subunit">
    <text evidence="7">The RNAP catalytic core consists of 2 alpha, 1 beta, 1 beta' and 1 omega subunit. When a sigma factor is associated with the core the holoenzyme is formed, which can initiate transcription.</text>
</comment>
<dbReference type="Gene3D" id="3.90.1110.10">
    <property type="entry name" value="RNA polymerase Rpb2, domain 2"/>
    <property type="match status" value="1"/>
</dbReference>
<comment type="catalytic activity">
    <reaction evidence="6 7 9">
        <text>RNA(n) + a ribonucleoside 5'-triphosphate = RNA(n+1) + diphosphate</text>
        <dbReference type="Rhea" id="RHEA:21248"/>
        <dbReference type="Rhea" id="RHEA-COMP:14527"/>
        <dbReference type="Rhea" id="RHEA-COMP:17342"/>
        <dbReference type="ChEBI" id="CHEBI:33019"/>
        <dbReference type="ChEBI" id="CHEBI:61557"/>
        <dbReference type="ChEBI" id="CHEBI:140395"/>
        <dbReference type="EC" id="2.7.7.6"/>
    </reaction>
</comment>
<dbReference type="Pfam" id="PF04563">
    <property type="entry name" value="RNA_pol_Rpb2_1"/>
    <property type="match status" value="1"/>
</dbReference>
<dbReference type="EC" id="2.7.7.6" evidence="7 9"/>
<dbReference type="InterPro" id="IPR007641">
    <property type="entry name" value="RNA_pol_Rpb2_7"/>
</dbReference>
<dbReference type="NCBIfam" id="NF001616">
    <property type="entry name" value="PRK00405.1"/>
    <property type="match status" value="1"/>
</dbReference>
<sequence>MNNLFVNNIGDLSEAQRASFYRFLINGISEELLNFPNPFLAKIKISNKKKISCLVYLYSNEIKLKGPNFNLNTCLRRDMTYSIQLYIQGEYSYFLDKKNQIITHENYLEIKNSKVPKQTKFKKIRVKQDIFFGEIPLMTEEGTFVISGCERIVISQIIRSPGIYFRKEFGQNRKTIIYSATIISNKGLWTRFFLDQKKQKESELKENIINKDRIYMKLNDFKPKILESKKKEQDSDVNKLFIYDLIRYFGLNIQEISDSLKYPLHLTNYQYTGKDENDEIIRSSENCNLIKNLFFNQRSGCFSIGEIGRYKINKKLGVNLPKEITYLTAHDFLGIIDGLIELKYYDRISDDIDHIKNKQIRSVGELLQNQIRVGLYRLKKTLMQDSSSFSSSQKLNFDLESSSDPDDWILDPRPLTSVIKEFFKTSQLSQYMDQINPLAELTHKRRISVFGPNGLKRDHISTVIRDIHPSQYGRLCPIETSEGQNAGLIMSMALYGRISSLGSIETPYFLMENGNIFSKKRTIYLNPEQESETKIAFGDISLKKKKIEDEFLSIKDNYLFSVKKAKELNFITTSSLQVVSLATALIPFLEHDDANRALMGSNMQRQAVPLLYTQKPIIGTGFESIAILDSGMVIKSYSEGKVSFSSSYLITIKDISNQQITYFLRKYYRSNQETSLNQRPVVWNGEHIFSGQIIADGPSTNDGELSLGRNLTIAYMPWEGYNYEDAIVINERILLKDCLTSIHIEEHETNITYGITGSEKLTNDLPYLTKHIRRHLNSDGIVKIGSYVKEHDILVGKLTPCEEDPSPEAKLLRALYGKKDSNYEDTSLKVPHGTEGRVIDVRVISTTLLSKEEPSLSTSCEIIRIYIAQIRKLQIGDKLAGRHGNKGIVSRILSRQDMPYLPDGTPIDIIFNPLGVPSRMNVGQIFECLLGFAGEKLGKRYKICPFDEIYGKEASRILVNQKLKEAAIETNCNWIFNEYYPGKILLKDGRTGEYFDNPITVGKSYILKLIHLVEDKIHARATGPYSMITEQPLAGKSQKGGQRFGEMEVWALEAYGCSNTLQELLTIKSDDIDGRNDMYESILIRNEMEKPNPSIPEAFSALIRELNALGLDFSFKKFEGGFYSTTDTKEVEKDLFLELETRLKLRALLARKKAEQFVQSVNMYEQKEILKSEKLKEKKNILEKLKEIEKTNN</sequence>
<dbReference type="InterPro" id="IPR015712">
    <property type="entry name" value="DNA-dir_RNA_pol_su2"/>
</dbReference>
<evidence type="ECO:0000256" key="6">
    <source>
        <dbReference type="ARBA" id="ARBA00048552"/>
    </source>
</evidence>
<dbReference type="InterPro" id="IPR037034">
    <property type="entry name" value="RNA_pol_Rpb2_2_sf"/>
</dbReference>
<evidence type="ECO:0000259" key="14">
    <source>
        <dbReference type="Pfam" id="PF04565"/>
    </source>
</evidence>
<dbReference type="PROSITE" id="PS01166">
    <property type="entry name" value="RNA_POL_BETA"/>
    <property type="match status" value="1"/>
</dbReference>
<evidence type="ECO:0000256" key="5">
    <source>
        <dbReference type="ARBA" id="ARBA00023163"/>
    </source>
</evidence>
<dbReference type="Pfam" id="PF04565">
    <property type="entry name" value="RNA_pol_Rpb2_3"/>
    <property type="match status" value="1"/>
</dbReference>
<keyword evidence="2 7" id="KW-0240">DNA-directed RNA polymerase</keyword>
<dbReference type="Gene3D" id="2.40.50.150">
    <property type="match status" value="1"/>
</dbReference>
<feature type="domain" description="RNA polymerase beta subunit protrusion" evidence="13">
    <location>
        <begin position="58"/>
        <end position="385"/>
    </location>
</feature>
<dbReference type="InterPro" id="IPR042107">
    <property type="entry name" value="DNA-dir_RNA_pol_bsu_ext_1_sf"/>
</dbReference>
<dbReference type="Gene3D" id="3.90.1800.10">
    <property type="entry name" value="RNA polymerase alpha subunit dimerisation domain"/>
    <property type="match status" value="1"/>
</dbReference>
<dbReference type="GO" id="GO:0032549">
    <property type="term" value="F:ribonucleoside binding"/>
    <property type="evidence" value="ECO:0007669"/>
    <property type="project" value="InterPro"/>
</dbReference>
<gene>
    <name evidence="7 15" type="primary">rpoB</name>
</gene>
<feature type="domain" description="RNA polymerase Rpb2" evidence="14">
    <location>
        <begin position="430"/>
        <end position="498"/>
    </location>
</feature>
<dbReference type="PANTHER" id="PTHR20856">
    <property type="entry name" value="DNA-DIRECTED RNA POLYMERASE I SUBUNIT 2"/>
    <property type="match status" value="1"/>
</dbReference>